<dbReference type="Proteomes" id="UP001218218">
    <property type="component" value="Unassembled WGS sequence"/>
</dbReference>
<dbReference type="SUPFAM" id="SSF50630">
    <property type="entry name" value="Acid proteases"/>
    <property type="match status" value="1"/>
</dbReference>
<evidence type="ECO:0000256" key="1">
    <source>
        <dbReference type="ARBA" id="ARBA00007447"/>
    </source>
</evidence>
<dbReference type="PROSITE" id="PS00141">
    <property type="entry name" value="ASP_PROTEASE"/>
    <property type="match status" value="1"/>
</dbReference>
<keyword evidence="3" id="KW-0645">Protease</keyword>
<protein>
    <submittedName>
        <fullName evidence="6">Aspartic peptidase domain-containing protein</fullName>
    </submittedName>
</protein>
<dbReference type="PANTHER" id="PTHR47966:SF74">
    <property type="entry name" value="AGR407CP"/>
    <property type="match status" value="1"/>
</dbReference>
<evidence type="ECO:0000256" key="2">
    <source>
        <dbReference type="ARBA" id="ARBA00022750"/>
    </source>
</evidence>
<dbReference type="PANTHER" id="PTHR47966">
    <property type="entry name" value="BETA-SITE APP-CLEAVING ENZYME, ISOFORM A-RELATED"/>
    <property type="match status" value="1"/>
</dbReference>
<evidence type="ECO:0000313" key="7">
    <source>
        <dbReference type="Proteomes" id="UP001218218"/>
    </source>
</evidence>
<gene>
    <name evidence="6" type="ORF">DFH08DRAFT_864835</name>
</gene>
<keyword evidence="3" id="KW-0378">Hydrolase</keyword>
<evidence type="ECO:0000256" key="4">
    <source>
        <dbReference type="SAM" id="Phobius"/>
    </source>
</evidence>
<reference evidence="6" key="1">
    <citation type="submission" date="2023-03" db="EMBL/GenBank/DDBJ databases">
        <title>Massive genome expansion in bonnet fungi (Mycena s.s.) driven by repeated elements and novel gene families across ecological guilds.</title>
        <authorList>
            <consortium name="Lawrence Berkeley National Laboratory"/>
            <person name="Harder C.B."/>
            <person name="Miyauchi S."/>
            <person name="Viragh M."/>
            <person name="Kuo A."/>
            <person name="Thoen E."/>
            <person name="Andreopoulos B."/>
            <person name="Lu D."/>
            <person name="Skrede I."/>
            <person name="Drula E."/>
            <person name="Henrissat B."/>
            <person name="Morin E."/>
            <person name="Kohler A."/>
            <person name="Barry K."/>
            <person name="LaButti K."/>
            <person name="Morin E."/>
            <person name="Salamov A."/>
            <person name="Lipzen A."/>
            <person name="Mereny Z."/>
            <person name="Hegedus B."/>
            <person name="Baldrian P."/>
            <person name="Stursova M."/>
            <person name="Weitz H."/>
            <person name="Taylor A."/>
            <person name="Grigoriev I.V."/>
            <person name="Nagy L.G."/>
            <person name="Martin F."/>
            <person name="Kauserud H."/>
        </authorList>
    </citation>
    <scope>NUCLEOTIDE SEQUENCE</scope>
    <source>
        <strain evidence="6">CBHHK002</strain>
    </source>
</reference>
<dbReference type="InterPro" id="IPR033121">
    <property type="entry name" value="PEPTIDASE_A1"/>
</dbReference>
<dbReference type="InterPro" id="IPR034164">
    <property type="entry name" value="Pepsin-like_dom"/>
</dbReference>
<dbReference type="Gene3D" id="2.40.70.10">
    <property type="entry name" value="Acid Proteases"/>
    <property type="match status" value="1"/>
</dbReference>
<accession>A0AAD7A4H8</accession>
<comment type="caution">
    <text evidence="6">The sequence shown here is derived from an EMBL/GenBank/DDBJ whole genome shotgun (WGS) entry which is preliminary data.</text>
</comment>
<dbReference type="InterPro" id="IPR021109">
    <property type="entry name" value="Peptidase_aspartic_dom_sf"/>
</dbReference>
<organism evidence="6 7">
    <name type="scientific">Mycena albidolilacea</name>
    <dbReference type="NCBI Taxonomy" id="1033008"/>
    <lineage>
        <taxon>Eukaryota</taxon>
        <taxon>Fungi</taxon>
        <taxon>Dikarya</taxon>
        <taxon>Basidiomycota</taxon>
        <taxon>Agaricomycotina</taxon>
        <taxon>Agaricomycetes</taxon>
        <taxon>Agaricomycetidae</taxon>
        <taxon>Agaricales</taxon>
        <taxon>Marasmiineae</taxon>
        <taxon>Mycenaceae</taxon>
        <taxon>Mycena</taxon>
    </lineage>
</organism>
<dbReference type="GO" id="GO:0006508">
    <property type="term" value="P:proteolysis"/>
    <property type="evidence" value="ECO:0007669"/>
    <property type="project" value="UniProtKB-KW"/>
</dbReference>
<proteinExistence type="inferred from homology"/>
<feature type="domain" description="Peptidase A1" evidence="5">
    <location>
        <begin position="1"/>
        <end position="252"/>
    </location>
</feature>
<dbReference type="AlphaFoldDB" id="A0AAD7A4H8"/>
<dbReference type="PRINTS" id="PR00792">
    <property type="entry name" value="PEPSIN"/>
</dbReference>
<dbReference type="GO" id="GO:0004190">
    <property type="term" value="F:aspartic-type endopeptidase activity"/>
    <property type="evidence" value="ECO:0007669"/>
    <property type="project" value="UniProtKB-KW"/>
</dbReference>
<keyword evidence="2 3" id="KW-0064">Aspartyl protease</keyword>
<dbReference type="PROSITE" id="PS51767">
    <property type="entry name" value="PEPTIDASE_A1"/>
    <property type="match status" value="1"/>
</dbReference>
<comment type="similarity">
    <text evidence="1 3">Belongs to the peptidase A1 family.</text>
</comment>
<keyword evidence="4" id="KW-0812">Transmembrane</keyword>
<dbReference type="Pfam" id="PF00026">
    <property type="entry name" value="Asp"/>
    <property type="match status" value="1"/>
</dbReference>
<keyword evidence="4" id="KW-0472">Membrane</keyword>
<dbReference type="EMBL" id="JARIHO010000016">
    <property type="protein sequence ID" value="KAJ7349229.1"/>
    <property type="molecule type" value="Genomic_DNA"/>
</dbReference>
<keyword evidence="7" id="KW-1185">Reference proteome</keyword>
<keyword evidence="4" id="KW-1133">Transmembrane helix</keyword>
<evidence type="ECO:0000259" key="5">
    <source>
        <dbReference type="PROSITE" id="PS51767"/>
    </source>
</evidence>
<dbReference type="InterPro" id="IPR001461">
    <property type="entry name" value="Aspartic_peptidase_A1"/>
</dbReference>
<feature type="transmembrane region" description="Helical" evidence="4">
    <location>
        <begin position="316"/>
        <end position="339"/>
    </location>
</feature>
<evidence type="ECO:0000313" key="6">
    <source>
        <dbReference type="EMBL" id="KAJ7349229.1"/>
    </source>
</evidence>
<evidence type="ECO:0000256" key="3">
    <source>
        <dbReference type="RuleBase" id="RU000454"/>
    </source>
</evidence>
<sequence>MGPWLVKGQSFAMVDRTVDLGLSSTSTSGILGFCFPSVAAIPTNVGQTLLASLMSLFPPPLQCFAFWLSRDANRAGSLTIGTLDFTLVPNPALIANFSVVRTGHEFDYWKLPLLHLTIDDQLFTLSSSRIPGAANPIAVLDTGTTLILGPFADVKALYATLGSAARYDSDIGYQVLCKHAVIIGFVFGFPAREFRLHPADIAWAEGGTEDEWCTGGIQANDNVNSGDWLLGDCFLRNVYAIHCYSPPSIGLLSMTTFPEALEEFRAERGDDGEDGGDGDDDSDLVSAVVDGSDRWATATGYVKRWEQPPSGTAARVFGTVAGGFGFVVGGIGAASWRFWRGV</sequence>
<dbReference type="CDD" id="cd05471">
    <property type="entry name" value="pepsin_like"/>
    <property type="match status" value="1"/>
</dbReference>
<dbReference type="InterPro" id="IPR001969">
    <property type="entry name" value="Aspartic_peptidase_AS"/>
</dbReference>
<name>A0AAD7A4H8_9AGAR</name>